<keyword evidence="3" id="KW-0547">Nucleotide-binding</keyword>
<feature type="coiled-coil region" evidence="6">
    <location>
        <begin position="786"/>
        <end position="816"/>
    </location>
</feature>
<evidence type="ECO:0000256" key="3">
    <source>
        <dbReference type="ARBA" id="ARBA00022741"/>
    </source>
</evidence>
<keyword evidence="2" id="KW-0808">Transferase</keyword>
<evidence type="ECO:0000313" key="11">
    <source>
        <dbReference type="Proteomes" id="UP001596026"/>
    </source>
</evidence>
<dbReference type="Pfam" id="PF00158">
    <property type="entry name" value="Sigma54_activat"/>
    <property type="match status" value="1"/>
</dbReference>
<evidence type="ECO:0000256" key="2">
    <source>
        <dbReference type="ARBA" id="ARBA00022679"/>
    </source>
</evidence>
<dbReference type="Gene3D" id="1.10.10.10">
    <property type="entry name" value="Winged helix-like DNA-binding domain superfamily/Winged helix DNA-binding domain"/>
    <property type="match status" value="1"/>
</dbReference>
<protein>
    <recommendedName>
        <fullName evidence="1">DNA translocase FtsK</fullName>
    </recommendedName>
</protein>
<dbReference type="Gene3D" id="3.40.50.510">
    <property type="entry name" value="Phosphotransferase system, mannose-type IIA component"/>
    <property type="match status" value="1"/>
</dbReference>
<proteinExistence type="predicted"/>
<keyword evidence="6" id="KW-0175">Coiled coil</keyword>
<keyword evidence="11" id="KW-1185">Reference proteome</keyword>
<feature type="domain" description="PRD" evidence="9">
    <location>
        <begin position="434"/>
        <end position="539"/>
    </location>
</feature>
<dbReference type="EMBL" id="JBHSGT010000052">
    <property type="protein sequence ID" value="MFC4710575.1"/>
    <property type="molecule type" value="Genomic_DNA"/>
</dbReference>
<dbReference type="InterPro" id="IPR036634">
    <property type="entry name" value="PRD_sf"/>
</dbReference>
<dbReference type="SUPFAM" id="SSF46785">
    <property type="entry name" value="Winged helix' DNA-binding domain"/>
    <property type="match status" value="1"/>
</dbReference>
<dbReference type="InterPro" id="IPR036390">
    <property type="entry name" value="WH_DNA-bd_sf"/>
</dbReference>
<organism evidence="10 11">
    <name type="scientific">Enterococcus eurekensis</name>
    <dbReference type="NCBI Taxonomy" id="1159753"/>
    <lineage>
        <taxon>Bacteria</taxon>
        <taxon>Bacillati</taxon>
        <taxon>Bacillota</taxon>
        <taxon>Bacilli</taxon>
        <taxon>Lactobacillales</taxon>
        <taxon>Enterococcaceae</taxon>
        <taxon>Enterococcus</taxon>
    </lineage>
</organism>
<evidence type="ECO:0000313" key="10">
    <source>
        <dbReference type="EMBL" id="MFC4710575.1"/>
    </source>
</evidence>
<dbReference type="Gene3D" id="3.40.50.300">
    <property type="entry name" value="P-loop containing nucleotide triphosphate hydrolases"/>
    <property type="match status" value="1"/>
</dbReference>
<dbReference type="Pfam" id="PF03610">
    <property type="entry name" value="EIIA-man"/>
    <property type="match status" value="1"/>
</dbReference>
<dbReference type="InterPro" id="IPR025943">
    <property type="entry name" value="Sigma_54_int_dom_ATP-bd_2"/>
</dbReference>
<dbReference type="CDD" id="cd00090">
    <property type="entry name" value="HTH_ARSR"/>
    <property type="match status" value="1"/>
</dbReference>
<name>A0ABV9M4U5_9ENTE</name>
<evidence type="ECO:0000256" key="4">
    <source>
        <dbReference type="ARBA" id="ARBA00022840"/>
    </source>
</evidence>
<dbReference type="PROSITE" id="PS50045">
    <property type="entry name" value="SIGMA54_INTERACT_4"/>
    <property type="match status" value="1"/>
</dbReference>
<dbReference type="PANTHER" id="PTHR32071">
    <property type="entry name" value="TRANSCRIPTIONAL REGULATORY PROTEIN"/>
    <property type="match status" value="1"/>
</dbReference>
<dbReference type="InterPro" id="IPR011608">
    <property type="entry name" value="PRD"/>
</dbReference>
<keyword evidence="4" id="KW-0067">ATP-binding</keyword>
<feature type="domain" description="Sigma-54 factor interaction" evidence="7">
    <location>
        <begin position="81"/>
        <end position="314"/>
    </location>
</feature>
<feature type="domain" description="PTS EIIA type-4" evidence="8">
    <location>
        <begin position="543"/>
        <end position="685"/>
    </location>
</feature>
<dbReference type="SUPFAM" id="SSF63520">
    <property type="entry name" value="PTS-regulatory domain, PRD"/>
    <property type="match status" value="2"/>
</dbReference>
<dbReference type="RefSeq" id="WP_379965781.1">
    <property type="nucleotide sequence ID" value="NZ_JBHSGT010000052.1"/>
</dbReference>
<dbReference type="SUPFAM" id="SSF52540">
    <property type="entry name" value="P-loop containing nucleoside triphosphate hydrolases"/>
    <property type="match status" value="1"/>
</dbReference>
<keyword evidence="5" id="KW-0238">DNA-binding</keyword>
<evidence type="ECO:0000259" key="9">
    <source>
        <dbReference type="PROSITE" id="PS51372"/>
    </source>
</evidence>
<dbReference type="PANTHER" id="PTHR32071:SF38">
    <property type="entry name" value="PSP OPERON TRANSCRIPTIONAL ACTIVATOR"/>
    <property type="match status" value="1"/>
</dbReference>
<dbReference type="PROSITE" id="PS00676">
    <property type="entry name" value="SIGMA54_INTERACT_2"/>
    <property type="match status" value="1"/>
</dbReference>
<dbReference type="Gene3D" id="1.10.1790.10">
    <property type="entry name" value="PRD domain"/>
    <property type="match status" value="2"/>
</dbReference>
<evidence type="ECO:0000256" key="1">
    <source>
        <dbReference type="ARBA" id="ARBA00020887"/>
    </source>
</evidence>
<dbReference type="InterPro" id="IPR027417">
    <property type="entry name" value="P-loop_NTPase"/>
</dbReference>
<sequence>MNSRKSEILQIIIQHPKGLTANEVAELLNIDRSNVSRYLNELFKEERIQKSDGRPVIYQSISNSVEEVHVDTSSFVTFDNLVGAHDSLKVSIQQAKAAILYPPKGLHTIIFGETGTGKSMFAECMYHFAVSSKTLKKDAPFISFNCADYAQNPQLLFGHIFGIRKGAYTGAQEDSLGLIAAADGGILFLDEIHRLPPEGQEMLFTFIDKGTYRPLGESTHVHEASVQIIGATTENSDSFLTTFNRRIPMSITLPNLASRSIDERYQIISLFIKQEANRLNQHIQVEKEAIIAFMLYDAEANIGQIKRDLKLVCAKAFLHYRTHDQSHLIVRKSDCSLTVQKGLLKVKEFGDRLDYFLDGKGEYLNFDPGSNEVVWSQDPERNMKVYNDIEEKVATLSETGVANIDLELLISRDVDAFFATYVEELGQMPVHKDLIPSNIWRLTNRLYDIAEEELERKYNEKMRFAFALHLHSTIERVEEDHMIVHPNLNSVRKNLKLEFQVAMDLSSIIEEELNIEIPFDEIGFISMFLSLDAQQEELHAVEKVGIIVLMHGKATATNMLETAQELLGSTTGTAMNMTLDIEVKTMYNRLLNHIQMNPKEYENGILFLTDMGSLNSFAHLIYEETGIRTKTISMTSTMIVLEALRMADVGRSLEDIFQNIQISFETAVRDQFKDFQAESKLKKAVVVTCFTGEGAAARLYQRIAPVVDQTKVEVIQMQFIEKETFKKHIDELLHEYEIKAIAGTVEIEYQNIPFFSAFDVFDDEKLNMLKRLVSDSLPVSTIVESLQGAITHIQSLEDLIEELQRLVHQMQNHLQLIVDPAAESGLVIHLVFLVESILRGEVRRGFKNLAEFQRQYRLESDLVRTGLMGIEKKYQIRISEDEIAYLTQMFLENKLDLQQPELHTGI</sequence>
<accession>A0ABV9M4U5</accession>
<dbReference type="PROSITE" id="PS51372">
    <property type="entry name" value="PRD_2"/>
    <property type="match status" value="2"/>
</dbReference>
<dbReference type="Proteomes" id="UP001596026">
    <property type="component" value="Unassembled WGS sequence"/>
</dbReference>
<dbReference type="Pfam" id="PF13412">
    <property type="entry name" value="HTH_24"/>
    <property type="match status" value="1"/>
</dbReference>
<evidence type="ECO:0000256" key="5">
    <source>
        <dbReference type="ARBA" id="ARBA00023125"/>
    </source>
</evidence>
<evidence type="ECO:0000259" key="8">
    <source>
        <dbReference type="PROSITE" id="PS51096"/>
    </source>
</evidence>
<evidence type="ECO:0000259" key="7">
    <source>
        <dbReference type="PROSITE" id="PS50045"/>
    </source>
</evidence>
<feature type="domain" description="PRD" evidence="9">
    <location>
        <begin position="794"/>
        <end position="900"/>
    </location>
</feature>
<dbReference type="InterPro" id="IPR036388">
    <property type="entry name" value="WH-like_DNA-bd_sf"/>
</dbReference>
<dbReference type="InterPro" id="IPR002078">
    <property type="entry name" value="Sigma_54_int"/>
</dbReference>
<evidence type="ECO:0000256" key="6">
    <source>
        <dbReference type="SAM" id="Coils"/>
    </source>
</evidence>
<dbReference type="SMART" id="SM00382">
    <property type="entry name" value="AAA"/>
    <property type="match status" value="1"/>
</dbReference>
<reference evidence="11" key="1">
    <citation type="journal article" date="2019" name="Int. J. Syst. Evol. Microbiol.">
        <title>The Global Catalogue of Microorganisms (GCM) 10K type strain sequencing project: providing services to taxonomists for standard genome sequencing and annotation.</title>
        <authorList>
            <consortium name="The Broad Institute Genomics Platform"/>
            <consortium name="The Broad Institute Genome Sequencing Center for Infectious Disease"/>
            <person name="Wu L."/>
            <person name="Ma J."/>
        </authorList>
    </citation>
    <scope>NUCLEOTIDE SEQUENCE [LARGE SCALE GENOMIC DNA]</scope>
    <source>
        <strain evidence="11">CGMCC 1.19061</strain>
    </source>
</reference>
<dbReference type="InterPro" id="IPR003593">
    <property type="entry name" value="AAA+_ATPase"/>
</dbReference>
<gene>
    <name evidence="10" type="ORF">ACFO3L_08165</name>
</gene>
<dbReference type="SUPFAM" id="SSF53062">
    <property type="entry name" value="PTS system fructose IIA component-like"/>
    <property type="match status" value="1"/>
</dbReference>
<comment type="caution">
    <text evidence="10">The sequence shown here is derived from an EMBL/GenBank/DDBJ whole genome shotgun (WGS) entry which is preliminary data.</text>
</comment>
<dbReference type="InterPro" id="IPR036662">
    <property type="entry name" value="PTS_EIIA_man-typ_sf"/>
</dbReference>
<dbReference type="PROSITE" id="PS51096">
    <property type="entry name" value="PTS_EIIA_TYPE_4"/>
    <property type="match status" value="1"/>
</dbReference>
<dbReference type="CDD" id="cd00009">
    <property type="entry name" value="AAA"/>
    <property type="match status" value="1"/>
</dbReference>
<dbReference type="InterPro" id="IPR004701">
    <property type="entry name" value="PTS_EIIA_man-typ"/>
</dbReference>
<dbReference type="InterPro" id="IPR011991">
    <property type="entry name" value="ArsR-like_HTH"/>
</dbReference>
<dbReference type="Pfam" id="PF00874">
    <property type="entry name" value="PRD"/>
    <property type="match status" value="2"/>
</dbReference>